<dbReference type="InterPro" id="IPR013087">
    <property type="entry name" value="Znf_C2H2_type"/>
</dbReference>
<evidence type="ECO:0000256" key="2">
    <source>
        <dbReference type="SAM" id="Phobius"/>
    </source>
</evidence>
<evidence type="ECO:0000313" key="4">
    <source>
        <dbReference type="EMBL" id="MFC4823420.1"/>
    </source>
</evidence>
<keyword evidence="2" id="KW-0472">Membrane</keyword>
<dbReference type="AlphaFoldDB" id="A0ABD5PYV8"/>
<dbReference type="Proteomes" id="UP001595945">
    <property type="component" value="Unassembled WGS sequence"/>
</dbReference>
<accession>A0ABD5PYV8</accession>
<feature type="compositionally biased region" description="Acidic residues" evidence="1">
    <location>
        <begin position="1"/>
        <end position="11"/>
    </location>
</feature>
<protein>
    <submittedName>
        <fullName evidence="4">C2H2-type zinc finger protein</fullName>
    </submittedName>
</protein>
<reference evidence="4 5" key="1">
    <citation type="journal article" date="2019" name="Int. J. Syst. Evol. Microbiol.">
        <title>The Global Catalogue of Microorganisms (GCM) 10K type strain sequencing project: providing services to taxonomists for standard genome sequencing and annotation.</title>
        <authorList>
            <consortium name="The Broad Institute Genomics Platform"/>
            <consortium name="The Broad Institute Genome Sequencing Center for Infectious Disease"/>
            <person name="Wu L."/>
            <person name="Ma J."/>
        </authorList>
    </citation>
    <scope>NUCLEOTIDE SEQUENCE [LARGE SCALE GENOMIC DNA]</scope>
    <source>
        <strain evidence="4 5">XZYJ18</strain>
    </source>
</reference>
<feature type="domain" description="C2H2-type" evidence="3">
    <location>
        <begin position="21"/>
        <end position="42"/>
    </location>
</feature>
<organism evidence="4 5">
    <name type="scientific">Halorussus aquaticus</name>
    <dbReference type="NCBI Taxonomy" id="2953748"/>
    <lineage>
        <taxon>Archaea</taxon>
        <taxon>Methanobacteriati</taxon>
        <taxon>Methanobacteriota</taxon>
        <taxon>Stenosarchaea group</taxon>
        <taxon>Halobacteria</taxon>
        <taxon>Halobacteriales</taxon>
        <taxon>Haladaptataceae</taxon>
        <taxon>Halorussus</taxon>
    </lineage>
</organism>
<dbReference type="PROSITE" id="PS00028">
    <property type="entry name" value="ZINC_FINGER_C2H2_1"/>
    <property type="match status" value="1"/>
</dbReference>
<evidence type="ECO:0000313" key="5">
    <source>
        <dbReference type="Proteomes" id="UP001595945"/>
    </source>
</evidence>
<gene>
    <name evidence="4" type="ORF">ACFO9K_04010</name>
</gene>
<dbReference type="EMBL" id="JBHSHT010000001">
    <property type="protein sequence ID" value="MFC4823420.1"/>
    <property type="molecule type" value="Genomic_DNA"/>
</dbReference>
<keyword evidence="2" id="KW-0812">Transmembrane</keyword>
<feature type="transmembrane region" description="Helical" evidence="2">
    <location>
        <begin position="70"/>
        <end position="89"/>
    </location>
</feature>
<evidence type="ECO:0000256" key="1">
    <source>
        <dbReference type="SAM" id="MobiDB-lite"/>
    </source>
</evidence>
<name>A0ABD5PYV8_9EURY</name>
<dbReference type="RefSeq" id="WP_254267107.1">
    <property type="nucleotide sequence ID" value="NZ_CP100400.1"/>
</dbReference>
<keyword evidence="2" id="KW-1133">Transmembrane helix</keyword>
<feature type="region of interest" description="Disordered" evidence="1">
    <location>
        <begin position="1"/>
        <end position="23"/>
    </location>
</feature>
<comment type="caution">
    <text evidence="4">The sequence shown here is derived from an EMBL/GenBank/DDBJ whole genome shotgun (WGS) entry which is preliminary data.</text>
</comment>
<sequence>MTGETTTEETEVPPGESPAECPYCGRPLESEELLVLHEGIDHWDRLDDERREAFRETYQRENDDLRTFRLKLLGLLVLVYFVFLFVYSWETTDPYSVVTVIPV</sequence>
<proteinExistence type="predicted"/>
<evidence type="ECO:0000259" key="3">
    <source>
        <dbReference type="PROSITE" id="PS00028"/>
    </source>
</evidence>
<dbReference type="GeneID" id="73045529"/>
<keyword evidence="5" id="KW-1185">Reference proteome</keyword>